<dbReference type="OrthoDB" id="25029at2759"/>
<dbReference type="AlphaFoldDB" id="A0A8H7WCL9"/>
<dbReference type="InterPro" id="IPR023797">
    <property type="entry name" value="RNA3'_phos_cyclase_dom"/>
</dbReference>
<proteinExistence type="predicted"/>
<dbReference type="PANTHER" id="PTHR11096">
    <property type="entry name" value="RNA 3' TERMINAL PHOSPHATE CYCLASE"/>
    <property type="match status" value="1"/>
</dbReference>
<dbReference type="InterPro" id="IPR000228">
    <property type="entry name" value="RNA3'_term_phos_cyc"/>
</dbReference>
<dbReference type="Pfam" id="PF01137">
    <property type="entry name" value="RTC"/>
    <property type="match status" value="1"/>
</dbReference>
<dbReference type="EMBL" id="JAFJYH010000050">
    <property type="protein sequence ID" value="KAG4422340.1"/>
    <property type="molecule type" value="Genomic_DNA"/>
</dbReference>
<dbReference type="GO" id="GO:0006396">
    <property type="term" value="P:RNA processing"/>
    <property type="evidence" value="ECO:0007669"/>
    <property type="project" value="InterPro"/>
</dbReference>
<accession>A0A8H7WCL9</accession>
<evidence type="ECO:0000259" key="1">
    <source>
        <dbReference type="Pfam" id="PF01137"/>
    </source>
</evidence>
<name>A0A8H7WCL9_9HELO</name>
<dbReference type="Gene3D" id="3.30.360.20">
    <property type="entry name" value="RNA 3'-terminal phosphate cyclase, insert domain"/>
    <property type="match status" value="1"/>
</dbReference>
<comment type="caution">
    <text evidence="2">The sequence shown here is derived from an EMBL/GenBank/DDBJ whole genome shotgun (WGS) entry which is preliminary data.</text>
</comment>
<evidence type="ECO:0000313" key="3">
    <source>
        <dbReference type="Proteomes" id="UP000664132"/>
    </source>
</evidence>
<sequence>MAKQKLVTLDGRTGEGGGQLVRVAVALAALTGTPIEIDNVRGNRAGKVRGGGLKAQHVSCIQCLADATQAEVNGCSVGSKTVEFKANLSPDAIKSRNIRVKAESAASILLVFQATLPFFLFAGDESGSPITLTIQGGSNVSFSLSFEYLDQVLCPALERFGIQVDRTLEHRGWSHGTPEIGSAKFVIRPVPLGQSLQEPNWPTEQGNITRIDVSLLVPAQMQESLKRALNFELGVVFPNIEVDFLLVGDSRHKARMYTLLVAHTSTGLQFGRDWLYSGSTRNPDFEKIATEIAQVVVDELDAELRKGGVVDEYLQDQLVVFQALAGGRSSIPATLEGLSADRERVDRTDAPFGDGSLHTTTARWVVSQLLPNVKWMGGGRTCEGAGWKTSSLELSIEKPLGELRLE</sequence>
<dbReference type="GO" id="GO:0003963">
    <property type="term" value="F:RNA-3'-phosphate cyclase activity"/>
    <property type="evidence" value="ECO:0007669"/>
    <property type="project" value="TreeGrafter"/>
</dbReference>
<dbReference type="Proteomes" id="UP000664132">
    <property type="component" value="Unassembled WGS sequence"/>
</dbReference>
<dbReference type="GO" id="GO:0005634">
    <property type="term" value="C:nucleus"/>
    <property type="evidence" value="ECO:0007669"/>
    <property type="project" value="TreeGrafter"/>
</dbReference>
<organism evidence="2 3">
    <name type="scientific">Cadophora malorum</name>
    <dbReference type="NCBI Taxonomy" id="108018"/>
    <lineage>
        <taxon>Eukaryota</taxon>
        <taxon>Fungi</taxon>
        <taxon>Dikarya</taxon>
        <taxon>Ascomycota</taxon>
        <taxon>Pezizomycotina</taxon>
        <taxon>Leotiomycetes</taxon>
        <taxon>Helotiales</taxon>
        <taxon>Ploettnerulaceae</taxon>
        <taxon>Cadophora</taxon>
    </lineage>
</organism>
<feature type="domain" description="RNA 3'-terminal phosphate cyclase" evidence="1">
    <location>
        <begin position="14"/>
        <end position="370"/>
    </location>
</feature>
<protein>
    <recommendedName>
        <fullName evidence="1">RNA 3'-terminal phosphate cyclase domain-containing protein</fullName>
    </recommendedName>
</protein>
<gene>
    <name evidence="2" type="ORF">IFR04_004492</name>
</gene>
<dbReference type="PANTHER" id="PTHR11096:SF0">
    <property type="entry name" value="RNA 3'-TERMINAL PHOSPHATE CYCLASE"/>
    <property type="match status" value="1"/>
</dbReference>
<dbReference type="Gene3D" id="3.65.10.20">
    <property type="entry name" value="RNA 3'-terminal phosphate cyclase domain"/>
    <property type="match status" value="1"/>
</dbReference>
<evidence type="ECO:0000313" key="2">
    <source>
        <dbReference type="EMBL" id="KAG4422340.1"/>
    </source>
</evidence>
<dbReference type="InterPro" id="IPR037136">
    <property type="entry name" value="RNA3'_phos_cyclase_dom_sf"/>
</dbReference>
<reference evidence="2" key="1">
    <citation type="submission" date="2021-02" db="EMBL/GenBank/DDBJ databases">
        <title>Genome sequence Cadophora malorum strain M34.</title>
        <authorList>
            <person name="Stefanovic E."/>
            <person name="Vu D."/>
            <person name="Scully C."/>
            <person name="Dijksterhuis J."/>
            <person name="Roader J."/>
            <person name="Houbraken J."/>
        </authorList>
    </citation>
    <scope>NUCLEOTIDE SEQUENCE</scope>
    <source>
        <strain evidence="2">M34</strain>
    </source>
</reference>
<dbReference type="InterPro" id="IPR013792">
    <property type="entry name" value="RNA3'P_cycl/enolpyr_Trfase_a/b"/>
</dbReference>
<keyword evidence="3" id="KW-1185">Reference proteome</keyword>
<dbReference type="SUPFAM" id="SSF55205">
    <property type="entry name" value="EPT/RTPC-like"/>
    <property type="match status" value="1"/>
</dbReference>
<dbReference type="InterPro" id="IPR036553">
    <property type="entry name" value="RPTC_insert"/>
</dbReference>